<name>A0A915LPB4_MELJA</name>
<keyword evidence="3 7" id="KW-0648">Protein biosynthesis</keyword>
<comment type="subunit">
    <text evidence="6">Component of the 43S pre-initiation complex (43S PIC), which is composed of the 40S ribosomal subunit, EIF1, eIF1A (EIF1AX), eIF3 complex, EIF5 and eIF2-GTP-initiator tRNA complex (eIF2 ternary complex). Interacts with EIF5; this interaction contributes to the maintenance of EIF1 within the open 43S PIC. Interacts through its C-terminal domain (CTD) with the CTD of EIF5B; from the location of the start codon by the 43S complex until the formation of the 80S complex.</text>
</comment>
<dbReference type="GO" id="GO:0003743">
    <property type="term" value="F:translation initiation factor activity"/>
    <property type="evidence" value="ECO:0007669"/>
    <property type="project" value="UniProtKB-UniRule"/>
</dbReference>
<dbReference type="Pfam" id="PF00789">
    <property type="entry name" value="UBX"/>
    <property type="match status" value="1"/>
</dbReference>
<keyword evidence="12" id="KW-1185">Reference proteome</keyword>
<evidence type="ECO:0000256" key="9">
    <source>
        <dbReference type="SAM" id="MobiDB-lite"/>
    </source>
</evidence>
<comment type="similarity">
    <text evidence="1">Belongs to the eIF-1A family.</text>
</comment>
<dbReference type="InterPro" id="IPR018104">
    <property type="entry name" value="TIF_eIF-1A_CS"/>
</dbReference>
<dbReference type="InterPro" id="IPR018997">
    <property type="entry name" value="PUB_domain"/>
</dbReference>
<dbReference type="InterPro" id="IPR036339">
    <property type="entry name" value="PUB-like_dom_sf"/>
</dbReference>
<comment type="function">
    <text evidence="5">Component of the 43S pre-initiation complex (43S PIC), which binds to the mRNA cap-proximal region, scans mRNA 5'-untranslated region, and locates the initiation codon. This protein enhances formation of the cap-proximal complex. Together with EIF1, facilitates scanning, start codon recognition, promotion of the assembly of 48S complex at the initiation codon (43S PIC becomes 48S PIC after the start codon is reached), and dissociation of aberrant complexes. After start codon location, together with EIF5B orients the initiator methionine-tRNA in a conformation that allows 60S ribosomal subunit joining to form the 80S initiation complex. Is released after 80S initiation complex formation, just after GTP hydrolysis by EIF5B, and before release of EIF5B. Its globular part is located in the A site of the 40S ribosomal subunit. Its interaction with EIF5 during scanning contribute to the maintenance of EIF1 within the open 43S PIC. In contrast to yeast orthologs, does not bind EIF1.</text>
</comment>
<dbReference type="SMART" id="SM00652">
    <property type="entry name" value="eIF1a"/>
    <property type="match status" value="1"/>
</dbReference>
<evidence type="ECO:0000256" key="1">
    <source>
        <dbReference type="ARBA" id="ARBA00007392"/>
    </source>
</evidence>
<reference evidence="13" key="1">
    <citation type="submission" date="2022-11" db="UniProtKB">
        <authorList>
            <consortium name="WormBaseParasite"/>
        </authorList>
    </citation>
    <scope>IDENTIFICATION</scope>
</reference>
<dbReference type="PANTHER" id="PTHR23153:SF38">
    <property type="entry name" value="UBX DOMAIN-CONTAINING PROTEIN 6"/>
    <property type="match status" value="1"/>
</dbReference>
<dbReference type="CDD" id="cd16119">
    <property type="entry name" value="UBX_UBXN6"/>
    <property type="match status" value="1"/>
</dbReference>
<evidence type="ECO:0000256" key="6">
    <source>
        <dbReference type="ARBA" id="ARBA00047113"/>
    </source>
</evidence>
<dbReference type="SUPFAM" id="SSF50249">
    <property type="entry name" value="Nucleic acid-binding proteins"/>
    <property type="match status" value="1"/>
</dbReference>
<dbReference type="InterPro" id="IPR001253">
    <property type="entry name" value="TIF_eIF-1A"/>
</dbReference>
<dbReference type="InterPro" id="IPR029071">
    <property type="entry name" value="Ubiquitin-like_domsf"/>
</dbReference>
<dbReference type="PANTHER" id="PTHR23153">
    <property type="entry name" value="UBX-RELATED"/>
    <property type="match status" value="1"/>
</dbReference>
<dbReference type="Gene3D" id="1.20.58.2190">
    <property type="match status" value="1"/>
</dbReference>
<dbReference type="GO" id="GO:0005737">
    <property type="term" value="C:cytoplasm"/>
    <property type="evidence" value="ECO:0007669"/>
    <property type="project" value="TreeGrafter"/>
</dbReference>
<evidence type="ECO:0000259" key="10">
    <source>
        <dbReference type="PROSITE" id="PS50033"/>
    </source>
</evidence>
<dbReference type="GO" id="GO:0003723">
    <property type="term" value="F:RNA binding"/>
    <property type="evidence" value="ECO:0007669"/>
    <property type="project" value="InterPro"/>
</dbReference>
<organism evidence="12 13">
    <name type="scientific">Meloidogyne javanica</name>
    <name type="common">Root-knot nematode worm</name>
    <dbReference type="NCBI Taxonomy" id="6303"/>
    <lineage>
        <taxon>Eukaryota</taxon>
        <taxon>Metazoa</taxon>
        <taxon>Ecdysozoa</taxon>
        <taxon>Nematoda</taxon>
        <taxon>Chromadorea</taxon>
        <taxon>Rhabditida</taxon>
        <taxon>Tylenchina</taxon>
        <taxon>Tylenchomorpha</taxon>
        <taxon>Tylenchoidea</taxon>
        <taxon>Meloidogynidae</taxon>
        <taxon>Meloidogyninae</taxon>
        <taxon>Meloidogyne</taxon>
        <taxon>Meloidogyne incognita group</taxon>
    </lineage>
</organism>
<feature type="domain" description="S1-like" evidence="11">
    <location>
        <begin position="22"/>
        <end position="97"/>
    </location>
</feature>
<dbReference type="PROSITE" id="PS50033">
    <property type="entry name" value="UBX"/>
    <property type="match status" value="1"/>
</dbReference>
<evidence type="ECO:0000256" key="8">
    <source>
        <dbReference type="SAM" id="Coils"/>
    </source>
</evidence>
<dbReference type="PROSITE" id="PS01262">
    <property type="entry name" value="IF1A"/>
    <property type="match status" value="1"/>
</dbReference>
<dbReference type="Proteomes" id="UP000887561">
    <property type="component" value="Unplaced"/>
</dbReference>
<dbReference type="WBParaSite" id="scaffold1595_cov219.g3334">
    <property type="protein sequence ID" value="scaffold1595_cov219.g3334"/>
    <property type="gene ID" value="scaffold1595_cov219.g3334"/>
</dbReference>
<keyword evidence="8" id="KW-0175">Coiled coil</keyword>
<dbReference type="Pfam" id="PF09409">
    <property type="entry name" value="PUB"/>
    <property type="match status" value="1"/>
</dbReference>
<evidence type="ECO:0000256" key="7">
    <source>
        <dbReference type="PROSITE-ProRule" id="PRU00181"/>
    </source>
</evidence>
<dbReference type="AlphaFoldDB" id="A0A915LPB4"/>
<dbReference type="Gene3D" id="2.40.50.140">
    <property type="entry name" value="Nucleic acid-binding proteins"/>
    <property type="match status" value="1"/>
</dbReference>
<evidence type="ECO:0000313" key="13">
    <source>
        <dbReference type="WBParaSite" id="scaffold1595_cov219.g3334"/>
    </source>
</evidence>
<dbReference type="SUPFAM" id="SSF54236">
    <property type="entry name" value="Ubiquitin-like"/>
    <property type="match status" value="1"/>
</dbReference>
<dbReference type="SMART" id="SM00580">
    <property type="entry name" value="PUG"/>
    <property type="match status" value="1"/>
</dbReference>
<evidence type="ECO:0000256" key="2">
    <source>
        <dbReference type="ARBA" id="ARBA00022540"/>
    </source>
</evidence>
<proteinExistence type="inferred from homology"/>
<protein>
    <recommendedName>
        <fullName evidence="4">Eukaryotic translation initiation factor 4C</fullName>
    </recommendedName>
</protein>
<dbReference type="NCBIfam" id="TIGR00523">
    <property type="entry name" value="eIF-1A"/>
    <property type="match status" value="1"/>
</dbReference>
<dbReference type="InterPro" id="IPR006196">
    <property type="entry name" value="RNA-binding_domain_S1_IF1"/>
</dbReference>
<feature type="compositionally biased region" description="Basic residues" evidence="9">
    <location>
        <begin position="1"/>
        <end position="15"/>
    </location>
</feature>
<evidence type="ECO:0000313" key="12">
    <source>
        <dbReference type="Proteomes" id="UP000887561"/>
    </source>
</evidence>
<dbReference type="Pfam" id="PF01176">
    <property type="entry name" value="eIF-1a"/>
    <property type="match status" value="1"/>
</dbReference>
<accession>A0A915LPB4</accession>
<dbReference type="PROSITE" id="PS50832">
    <property type="entry name" value="S1_IF1_TYPE"/>
    <property type="match status" value="1"/>
</dbReference>
<dbReference type="InterPro" id="IPR012340">
    <property type="entry name" value="NA-bd_OB-fold"/>
</dbReference>
<feature type="domain" description="UBX" evidence="10">
    <location>
        <begin position="487"/>
        <end position="560"/>
    </location>
</feature>
<dbReference type="InterPro" id="IPR001012">
    <property type="entry name" value="UBX_dom"/>
</dbReference>
<dbReference type="Gene3D" id="3.10.20.90">
    <property type="entry name" value="Phosphatidylinositol 3-kinase Catalytic Subunit, Chain A, domain 1"/>
    <property type="match status" value="1"/>
</dbReference>
<dbReference type="SUPFAM" id="SSF143503">
    <property type="entry name" value="PUG domain-like"/>
    <property type="match status" value="1"/>
</dbReference>
<dbReference type="HAMAP" id="MF_00216">
    <property type="entry name" value="aIF_1A"/>
    <property type="match status" value="1"/>
</dbReference>
<sequence length="589" mass="66711">MPKNKGKGGKKRRRGKNENDILKRELVEKDGENQAYAQVQKMLGNGRLTAFCFDGKSRLCHIRGKLRKKVWITPGDIILVGLRDYQDEKADVILKYTPDEARILKNAGQLPESTKLNEGEEEDAGGVEFIDSGEHYSEDEVAAQDRNFSLTFIKKKRADKNFKLAGPGYVLKDDNTQSGSSPKHSPPKQSQQAKPPPRPDASTIAQAAERRMAKSAPQSELTPMQKIIKMQAKKELEEEQRKLTEEMKGTKVDDTSLKIPKADNEQSSVLYTCELFGEDEALPKSEMLDAIGSCLFEQLQDGEADPLYTTTCIIHTLNKENVKIPALDTIQRYLQNIIDNPNEQKFRRIKLSNKVYQEKVAPCTGAFEFLIATGFRKEESASENFLVMDSLNIESIEQSLTVLFEGKAIAIKLFRDRKVFIIDPNKPLSDIPIPPDFFSRTADEILREQQQRTEALERMTTLRTQKMREMDSIKAAASSTIYKYTLIRVRFPNNYLIQAIFNVHERFQSLREFVFKNLALEHGSFTLTFPSSSNNNGIDLDKENSTFLELGLVPSAVLNFKWDASTLEGHSSDSIPYLKHELEQTAIAL</sequence>
<feature type="compositionally biased region" description="Low complexity" evidence="9">
    <location>
        <begin position="177"/>
        <end position="193"/>
    </location>
</feature>
<feature type="region of interest" description="Disordered" evidence="9">
    <location>
        <begin position="166"/>
        <end position="202"/>
    </location>
</feature>
<evidence type="ECO:0000256" key="3">
    <source>
        <dbReference type="ARBA" id="ARBA00022917"/>
    </source>
</evidence>
<evidence type="ECO:0000256" key="5">
    <source>
        <dbReference type="ARBA" id="ARBA00045454"/>
    </source>
</evidence>
<evidence type="ECO:0000256" key="4">
    <source>
        <dbReference type="ARBA" id="ARBA00032507"/>
    </source>
</evidence>
<feature type="coiled-coil region" evidence="8">
    <location>
        <begin position="226"/>
        <end position="253"/>
    </location>
</feature>
<feature type="region of interest" description="Disordered" evidence="9">
    <location>
        <begin position="1"/>
        <end position="21"/>
    </location>
</feature>
<keyword evidence="2 7" id="KW-0396">Initiation factor</keyword>
<dbReference type="CDD" id="cd05793">
    <property type="entry name" value="S1_IF1A"/>
    <property type="match status" value="1"/>
</dbReference>
<evidence type="ECO:0000259" key="11">
    <source>
        <dbReference type="PROSITE" id="PS50832"/>
    </source>
</evidence>